<gene>
    <name evidence="1" type="ORF">PACLA_8A075860</name>
</gene>
<protein>
    <submittedName>
        <fullName evidence="1">Uncharacterized protein</fullName>
    </submittedName>
</protein>
<organism evidence="1 2">
    <name type="scientific">Paramuricea clavata</name>
    <name type="common">Red gorgonian</name>
    <name type="synonym">Violescent sea-whip</name>
    <dbReference type="NCBI Taxonomy" id="317549"/>
    <lineage>
        <taxon>Eukaryota</taxon>
        <taxon>Metazoa</taxon>
        <taxon>Cnidaria</taxon>
        <taxon>Anthozoa</taxon>
        <taxon>Octocorallia</taxon>
        <taxon>Malacalcyonacea</taxon>
        <taxon>Plexauridae</taxon>
        <taxon>Paramuricea</taxon>
    </lineage>
</organism>
<dbReference type="OrthoDB" id="5956634at2759"/>
<dbReference type="Proteomes" id="UP001152795">
    <property type="component" value="Unassembled WGS sequence"/>
</dbReference>
<accession>A0A6S7HIK8</accession>
<name>A0A6S7HIK8_PARCT</name>
<evidence type="ECO:0000313" key="1">
    <source>
        <dbReference type="EMBL" id="CAB3995800.1"/>
    </source>
</evidence>
<keyword evidence="2" id="KW-1185">Reference proteome</keyword>
<dbReference type="Gene3D" id="3.40.140.10">
    <property type="entry name" value="Cytidine Deaminase, domain 2"/>
    <property type="match status" value="1"/>
</dbReference>
<dbReference type="AlphaFoldDB" id="A0A6S7HIK8"/>
<evidence type="ECO:0000313" key="2">
    <source>
        <dbReference type="Proteomes" id="UP001152795"/>
    </source>
</evidence>
<dbReference type="EMBL" id="CACRXK020002732">
    <property type="protein sequence ID" value="CAB3995800.1"/>
    <property type="molecule type" value="Genomic_DNA"/>
</dbReference>
<comment type="caution">
    <text evidence="1">The sequence shown here is derived from an EMBL/GenBank/DDBJ whole genome shotgun (WGS) entry which is preliminary data.</text>
</comment>
<proteinExistence type="predicted"/>
<sequence>MAGVENNCKCHAIYNGHGHIKRRARKEKFLGSKSQFCAAFYHVHECDYPQERRFREHFCLDEDHCIIAQEAKKHIKKFVDEATGFANKANEFAKDAKELEQGAKEFAKKQKICAEKANEFIKKGIQFAEKAKLIKKEPKNATTKIATKIAGQLAAKANELPEKAKQLAVKAKKAVNAWCVEPDAVVAVVNFEKIDGRILYEARYTNCRKEKKHAEDFFKEDIGNGVLAEIVQENPNGTITMYLTLQPCNRSTGETENTNLDQSCCDILKTIVRERLRNNGRNIKLCIKATHTNLRLTEQDDTLRQNAERGIKQLMRIEGVNVSGMTPGDWDYLFSMTKYIPPRRHLDRGVQDIFERIHTINIP</sequence>
<reference evidence="1" key="1">
    <citation type="submission" date="2020-04" db="EMBL/GenBank/DDBJ databases">
        <authorList>
            <person name="Alioto T."/>
            <person name="Alioto T."/>
            <person name="Gomez Garrido J."/>
        </authorList>
    </citation>
    <scope>NUCLEOTIDE SEQUENCE</scope>
    <source>
        <strain evidence="1">A484AB</strain>
    </source>
</reference>